<dbReference type="EMBL" id="JBBPBN010000021">
    <property type="protein sequence ID" value="KAK9015077.1"/>
    <property type="molecule type" value="Genomic_DNA"/>
</dbReference>
<dbReference type="Proteomes" id="UP001396334">
    <property type="component" value="Unassembled WGS sequence"/>
</dbReference>
<organism evidence="1 2">
    <name type="scientific">Hibiscus sabdariffa</name>
    <name type="common">roselle</name>
    <dbReference type="NCBI Taxonomy" id="183260"/>
    <lineage>
        <taxon>Eukaryota</taxon>
        <taxon>Viridiplantae</taxon>
        <taxon>Streptophyta</taxon>
        <taxon>Embryophyta</taxon>
        <taxon>Tracheophyta</taxon>
        <taxon>Spermatophyta</taxon>
        <taxon>Magnoliopsida</taxon>
        <taxon>eudicotyledons</taxon>
        <taxon>Gunneridae</taxon>
        <taxon>Pentapetalae</taxon>
        <taxon>rosids</taxon>
        <taxon>malvids</taxon>
        <taxon>Malvales</taxon>
        <taxon>Malvaceae</taxon>
        <taxon>Malvoideae</taxon>
        <taxon>Hibiscus</taxon>
    </lineage>
</organism>
<evidence type="ECO:0000313" key="2">
    <source>
        <dbReference type="Proteomes" id="UP001396334"/>
    </source>
</evidence>
<accession>A0ABR2RQD8</accession>
<name>A0ABR2RQD8_9ROSI</name>
<gene>
    <name evidence="1" type="ORF">V6N11_006202</name>
</gene>
<keyword evidence="2" id="KW-1185">Reference proteome</keyword>
<comment type="caution">
    <text evidence="1">The sequence shown here is derived from an EMBL/GenBank/DDBJ whole genome shotgun (WGS) entry which is preliminary data.</text>
</comment>
<sequence>MMKIPGNMLVSKTCGLINGFINQLIIREIYQTLDWFYYDLNLITEMDLIQNLDEKVSFANLSDSCYSGGLIDNKLDVLE</sequence>
<reference evidence="1 2" key="1">
    <citation type="journal article" date="2024" name="G3 (Bethesda)">
        <title>Genome assembly of Hibiscus sabdariffa L. provides insights into metabolisms of medicinal natural products.</title>
        <authorList>
            <person name="Kim T."/>
        </authorList>
    </citation>
    <scope>NUCLEOTIDE SEQUENCE [LARGE SCALE GENOMIC DNA]</scope>
    <source>
        <strain evidence="1">TK-2024</strain>
        <tissue evidence="1">Old leaves</tissue>
    </source>
</reference>
<protein>
    <submittedName>
        <fullName evidence="1">Uncharacterized protein</fullName>
    </submittedName>
</protein>
<evidence type="ECO:0000313" key="1">
    <source>
        <dbReference type="EMBL" id="KAK9015077.1"/>
    </source>
</evidence>
<proteinExistence type="predicted"/>